<dbReference type="HOGENOM" id="CLU_000445_107_18_9"/>
<evidence type="ECO:0000259" key="3">
    <source>
        <dbReference type="PROSITE" id="PS50111"/>
    </source>
</evidence>
<dbReference type="KEGG" id="ckr:CKR_1790"/>
<gene>
    <name evidence="4" type="ordered locus">CKR_1790</name>
</gene>
<reference evidence="5" key="1">
    <citation type="submission" date="2005-09" db="EMBL/GenBank/DDBJ databases">
        <title>Complete genome sequence of Clostridium kluyveri and comparative genomics of Clostridia species.</title>
        <authorList>
            <person name="Inui M."/>
            <person name="Nonaka H."/>
            <person name="Shinoda Y."/>
            <person name="Ikenaga Y."/>
            <person name="Abe M."/>
            <person name="Naito K."/>
            <person name="Vertes A.A."/>
            <person name="Yukawa H."/>
        </authorList>
    </citation>
    <scope>NUCLEOTIDE SEQUENCE [LARGE SCALE GENOMIC DNA]</scope>
    <source>
        <strain evidence="5">NBRC 12016</strain>
    </source>
</reference>
<dbReference type="EMBL" id="AP009049">
    <property type="protein sequence ID" value="BAH06841.1"/>
    <property type="molecule type" value="Genomic_DNA"/>
</dbReference>
<dbReference type="PANTHER" id="PTHR32089">
    <property type="entry name" value="METHYL-ACCEPTING CHEMOTAXIS PROTEIN MCPB"/>
    <property type="match status" value="1"/>
</dbReference>
<dbReference type="GO" id="GO:0016020">
    <property type="term" value="C:membrane"/>
    <property type="evidence" value="ECO:0007669"/>
    <property type="project" value="InterPro"/>
</dbReference>
<dbReference type="SUPFAM" id="SSF58104">
    <property type="entry name" value="Methyl-accepting chemotaxis protein (MCP) signaling domain"/>
    <property type="match status" value="1"/>
</dbReference>
<proteinExistence type="predicted"/>
<evidence type="ECO:0000313" key="4">
    <source>
        <dbReference type="EMBL" id="BAH06841.1"/>
    </source>
</evidence>
<dbReference type="SMART" id="SM00283">
    <property type="entry name" value="MA"/>
    <property type="match status" value="1"/>
</dbReference>
<dbReference type="InterPro" id="IPR004089">
    <property type="entry name" value="MCPsignal_dom"/>
</dbReference>
<feature type="domain" description="Methyl-accepting transducer" evidence="3">
    <location>
        <begin position="43"/>
        <end position="279"/>
    </location>
</feature>
<dbReference type="Proteomes" id="UP000007969">
    <property type="component" value="Chromosome"/>
</dbReference>
<dbReference type="Pfam" id="PF00015">
    <property type="entry name" value="MCPsignal"/>
    <property type="match status" value="1"/>
</dbReference>
<name>B9E2W6_CLOK1</name>
<evidence type="ECO:0000256" key="1">
    <source>
        <dbReference type="ARBA" id="ARBA00023224"/>
    </source>
</evidence>
<dbReference type="AlphaFoldDB" id="B9E2W6"/>
<keyword evidence="1 2" id="KW-0807">Transducer</keyword>
<accession>B9E2W6</accession>
<dbReference type="PROSITE" id="PS50111">
    <property type="entry name" value="CHEMOTAXIS_TRANSDUC_2"/>
    <property type="match status" value="1"/>
</dbReference>
<dbReference type="PANTHER" id="PTHR32089:SF112">
    <property type="entry name" value="LYSOZYME-LIKE PROTEIN-RELATED"/>
    <property type="match status" value="1"/>
</dbReference>
<sequence length="324" mass="37223">MIKHMTENFNRKIHPKNIDEDNTKYIFPYITQVFELNKEIEKETNSIIKEEEISTSNIDMLLNESGYTERQIKKVEEHLQDLAESSKNINDLIEKLFKSSIKESEKVSNVKEQNALMDGEMNIIEKMFNEFIILCDKLKTQYESIEQFTNVISNVAKQTKLLSLNASIEASRAGEYGRGFSIVADEIKKLSVNSQENVKDIINSLKGMTEIIEQLSRKSKEGMDKVSSAVQGIKKSDVLMDGIVLSQGEFLKHFDNVKGSQKNNLSDVEKINYELTNILKKSNNDRGEFEGLIMGSQKKADYILNILHHLNQIRVLWEKYVSKN</sequence>
<dbReference type="Gene3D" id="1.10.287.950">
    <property type="entry name" value="Methyl-accepting chemotaxis protein"/>
    <property type="match status" value="1"/>
</dbReference>
<evidence type="ECO:0000256" key="2">
    <source>
        <dbReference type="PROSITE-ProRule" id="PRU00284"/>
    </source>
</evidence>
<dbReference type="GO" id="GO:0007165">
    <property type="term" value="P:signal transduction"/>
    <property type="evidence" value="ECO:0007669"/>
    <property type="project" value="UniProtKB-KW"/>
</dbReference>
<protein>
    <recommendedName>
        <fullName evidence="3">Methyl-accepting transducer domain-containing protein</fullName>
    </recommendedName>
</protein>
<organism evidence="4 5">
    <name type="scientific">Clostridium kluyveri (strain NBRC 12016)</name>
    <dbReference type="NCBI Taxonomy" id="583346"/>
    <lineage>
        <taxon>Bacteria</taxon>
        <taxon>Bacillati</taxon>
        <taxon>Bacillota</taxon>
        <taxon>Clostridia</taxon>
        <taxon>Eubacteriales</taxon>
        <taxon>Clostridiaceae</taxon>
        <taxon>Clostridium</taxon>
    </lineage>
</organism>
<evidence type="ECO:0000313" key="5">
    <source>
        <dbReference type="Proteomes" id="UP000007969"/>
    </source>
</evidence>